<evidence type="ECO:0000256" key="4">
    <source>
        <dbReference type="PIRSR" id="PIRSR600514-1"/>
    </source>
</evidence>
<evidence type="ECO:0000256" key="3">
    <source>
        <dbReference type="ARBA" id="ARBA00023295"/>
    </source>
</evidence>
<proteinExistence type="inferred from homology"/>
<dbReference type="Gene3D" id="2.60.40.10">
    <property type="entry name" value="Immunoglobulins"/>
    <property type="match status" value="1"/>
</dbReference>
<dbReference type="InterPro" id="IPR049166">
    <property type="entry name" value="GH39_cat"/>
</dbReference>
<dbReference type="Pfam" id="PF01229">
    <property type="entry name" value="Glyco_hydro_39"/>
    <property type="match status" value="1"/>
</dbReference>
<evidence type="ECO:0000313" key="7">
    <source>
        <dbReference type="Proteomes" id="UP000176005"/>
    </source>
</evidence>
<evidence type="ECO:0000313" key="6">
    <source>
        <dbReference type="EMBL" id="OEV07524.1"/>
    </source>
</evidence>
<accession>A0A1E7KUD4</accession>
<evidence type="ECO:0000256" key="2">
    <source>
        <dbReference type="ARBA" id="ARBA00022801"/>
    </source>
</evidence>
<reference evidence="6 7" key="1">
    <citation type="journal article" date="2016" name="Front. Microbiol.">
        <title>Comparative Genomics Analysis of Streptomyces Species Reveals Their Adaptation to the Marine Environment and Their Diversity at the Genomic Level.</title>
        <authorList>
            <person name="Tian X."/>
            <person name="Zhang Z."/>
            <person name="Yang T."/>
            <person name="Chen M."/>
            <person name="Li J."/>
            <person name="Chen F."/>
            <person name="Yang J."/>
            <person name="Li W."/>
            <person name="Zhang B."/>
            <person name="Zhang Z."/>
            <person name="Wu J."/>
            <person name="Zhang C."/>
            <person name="Long L."/>
            <person name="Xiao J."/>
        </authorList>
    </citation>
    <scope>NUCLEOTIDE SEQUENCE [LARGE SCALE GENOMIC DNA]</scope>
    <source>
        <strain evidence="6 7">SCSIO 10429</strain>
    </source>
</reference>
<dbReference type="PATRIC" id="fig|518642.10.peg.6586"/>
<name>A0A1E7KUD4_9ACTN</name>
<dbReference type="InterPro" id="IPR051923">
    <property type="entry name" value="Glycosyl_Hydrolase_39"/>
</dbReference>
<dbReference type="GO" id="GO:0004553">
    <property type="term" value="F:hydrolase activity, hydrolyzing O-glycosyl compounds"/>
    <property type="evidence" value="ECO:0007669"/>
    <property type="project" value="InterPro"/>
</dbReference>
<dbReference type="Gene3D" id="2.60.40.1500">
    <property type="entry name" value="Glycosyl hydrolase domain, family 39"/>
    <property type="match status" value="1"/>
</dbReference>
<dbReference type="PANTHER" id="PTHR12631">
    <property type="entry name" value="ALPHA-L-IDURONIDASE"/>
    <property type="match status" value="1"/>
</dbReference>
<evidence type="ECO:0000256" key="1">
    <source>
        <dbReference type="ARBA" id="ARBA00008875"/>
    </source>
</evidence>
<comment type="similarity">
    <text evidence="1">Belongs to the glycosyl hydrolase 39 family.</text>
</comment>
<protein>
    <submittedName>
        <fullName evidence="6">Glycoside hydrolase</fullName>
    </submittedName>
</protein>
<gene>
    <name evidence="6" type="ORF">AN218_29050</name>
</gene>
<evidence type="ECO:0000259" key="5">
    <source>
        <dbReference type="Pfam" id="PF01229"/>
    </source>
</evidence>
<dbReference type="Gene3D" id="3.20.20.80">
    <property type="entry name" value="Glycosidases"/>
    <property type="match status" value="1"/>
</dbReference>
<dbReference type="InterPro" id="IPR017853">
    <property type="entry name" value="GH"/>
</dbReference>
<organism evidence="6 7">
    <name type="scientific">Streptomyces nanshensis</name>
    <dbReference type="NCBI Taxonomy" id="518642"/>
    <lineage>
        <taxon>Bacteria</taxon>
        <taxon>Bacillati</taxon>
        <taxon>Actinomycetota</taxon>
        <taxon>Actinomycetes</taxon>
        <taxon>Kitasatosporales</taxon>
        <taxon>Streptomycetaceae</taxon>
        <taxon>Streptomyces</taxon>
    </lineage>
</organism>
<dbReference type="EMBL" id="LJGW01000505">
    <property type="protein sequence ID" value="OEV07524.1"/>
    <property type="molecule type" value="Genomic_DNA"/>
</dbReference>
<dbReference type="Proteomes" id="UP000176005">
    <property type="component" value="Unassembled WGS sequence"/>
</dbReference>
<dbReference type="InterPro" id="IPR013783">
    <property type="entry name" value="Ig-like_fold"/>
</dbReference>
<dbReference type="InterPro" id="IPR000514">
    <property type="entry name" value="Glyco_hydro_39"/>
</dbReference>
<dbReference type="PANTHER" id="PTHR12631:SF10">
    <property type="entry name" value="BETA-XYLOSIDASE-LIKE PROTEIN-RELATED"/>
    <property type="match status" value="1"/>
</dbReference>
<dbReference type="GO" id="GO:0005975">
    <property type="term" value="P:carbohydrate metabolic process"/>
    <property type="evidence" value="ECO:0007669"/>
    <property type="project" value="InterPro"/>
</dbReference>
<feature type="domain" description="Glycosyl hydrolases family 39 N-terminal catalytic" evidence="5">
    <location>
        <begin position="150"/>
        <end position="607"/>
    </location>
</feature>
<keyword evidence="7" id="KW-1185">Reference proteome</keyword>
<sequence length="646" mass="69883">MYAHPSRGDPHMTEKNAARLDWEQRIGLPSDLPEDGAAALTGTAELPAPAGLRSEDGTGHVLLDWQPVEGALGYLVHRADTVDGPYEPLDHRGGDVLAVPAPPYADSLVEPGQGYWYKVASWTDAGAGALTSEPVRGCPKAPGTRPPAVTVAVDAASDPVPLPPVWNRMIGAEHLSMLVWDEPGPGDADVAEEYAEALGIVRDELGVRTVRAHGTFLPECVSVGEDGSFDFSGLDTVYDRFLTTGLKPVVELSFMPAELASDPEYTIFEYKGIASVPRSWERWGELCRALTVHLRERYGADEVAGWEFEVWNEANLEVFWNGTQAQYHLLYETAVRAVKSVDPRIRVGGPGSAAAKWVGPLLEHCRENDVPIDFVSTHTYGNAPLDFRPETRSFARATGRPEPEILWTEWGVTPTHFHRVSDSVFSAPFVLRGMKSVLGVPPARQGASADALAYWVATDHFEELGRPPKLFHGGFGLLTVGNLRKPRFWALRMLSQLDGGRVPARVSGDGAEALVEALATRTGDGGSVDVLCWNGTLDQTKIDGAAALDREARVEVGGLTPGAAYTVTLRRVDETHSNVKAVWDALDGGHSDWPNDRQWAELRAADELFEEPYGTVTAGADGSLALTVDLPMPGIRALRLTRTGGA</sequence>
<dbReference type="SUPFAM" id="SSF51011">
    <property type="entry name" value="Glycosyl hydrolase domain"/>
    <property type="match status" value="1"/>
</dbReference>
<keyword evidence="3" id="KW-0326">Glycosidase</keyword>
<keyword evidence="2 6" id="KW-0378">Hydrolase</keyword>
<feature type="active site" description="Proton donor" evidence="4">
    <location>
        <position position="313"/>
    </location>
</feature>
<dbReference type="PRINTS" id="PR00745">
    <property type="entry name" value="GLHYDRLASE39"/>
</dbReference>
<dbReference type="SUPFAM" id="SSF51445">
    <property type="entry name" value="(Trans)glycosidases"/>
    <property type="match status" value="1"/>
</dbReference>
<comment type="caution">
    <text evidence="6">The sequence shown here is derived from an EMBL/GenBank/DDBJ whole genome shotgun (WGS) entry which is preliminary data.</text>
</comment>
<dbReference type="AlphaFoldDB" id="A0A1E7KUD4"/>